<sequence length="189" mass="20861">MKHESLFSLKGQFLIAMPGLADPNFAYTVICMCEHTYQGGIGLVINRVYPSISAQDIFSELHIEYNPYSKPIPVHYGGPVHTNEIFVLHGPPFDWDACAMISPTLAMSNTRDILEAIADNKGPESFLIILGCSGWGQNQVEAEIKQNAWLSCPVSEDIIFDVNIEKKWDQAVKKMGINPLLLSGEAGHA</sequence>
<dbReference type="Pfam" id="PF02622">
    <property type="entry name" value="DUF179"/>
    <property type="match status" value="1"/>
</dbReference>
<dbReference type="GO" id="GO:0005829">
    <property type="term" value="C:cytosol"/>
    <property type="evidence" value="ECO:0007669"/>
    <property type="project" value="TreeGrafter"/>
</dbReference>
<dbReference type="RefSeq" id="WP_207691431.1">
    <property type="nucleotide sequence ID" value="NZ_CP061799.1"/>
</dbReference>
<dbReference type="SUPFAM" id="SSF143456">
    <property type="entry name" value="VC0467-like"/>
    <property type="match status" value="1"/>
</dbReference>
<dbReference type="PANTHER" id="PTHR30327">
    <property type="entry name" value="UNCHARACTERIZED PROTEIN YQGE"/>
    <property type="match status" value="1"/>
</dbReference>
<proteinExistence type="inferred from homology"/>
<accession>A0A975B6I0</accession>
<organism evidence="3 4">
    <name type="scientific">Desulfonema limicola</name>
    <dbReference type="NCBI Taxonomy" id="45656"/>
    <lineage>
        <taxon>Bacteria</taxon>
        <taxon>Pseudomonadati</taxon>
        <taxon>Thermodesulfobacteriota</taxon>
        <taxon>Desulfobacteria</taxon>
        <taxon>Desulfobacterales</taxon>
        <taxon>Desulfococcaceae</taxon>
        <taxon>Desulfonema</taxon>
    </lineage>
</organism>
<evidence type="ECO:0000313" key="3">
    <source>
        <dbReference type="EMBL" id="QTA79711.1"/>
    </source>
</evidence>
<protein>
    <recommendedName>
        <fullName evidence="2">UPF0301 protein dnl_19870</fullName>
    </recommendedName>
</protein>
<dbReference type="HAMAP" id="MF_00758">
    <property type="entry name" value="UPF0301"/>
    <property type="match status" value="1"/>
</dbReference>
<dbReference type="KEGG" id="dli:dnl_19870"/>
<evidence type="ECO:0000256" key="1">
    <source>
        <dbReference type="ARBA" id="ARBA00009600"/>
    </source>
</evidence>
<keyword evidence="4" id="KW-1185">Reference proteome</keyword>
<name>A0A975B6I0_9BACT</name>
<gene>
    <name evidence="3" type="ORF">dnl_19870</name>
</gene>
<evidence type="ECO:0000313" key="4">
    <source>
        <dbReference type="Proteomes" id="UP000663720"/>
    </source>
</evidence>
<dbReference type="AlphaFoldDB" id="A0A975B6I0"/>
<evidence type="ECO:0000256" key="2">
    <source>
        <dbReference type="HAMAP-Rule" id="MF_00758"/>
    </source>
</evidence>
<dbReference type="Gene3D" id="3.40.1740.10">
    <property type="entry name" value="VC0467-like"/>
    <property type="match status" value="1"/>
</dbReference>
<dbReference type="PANTHER" id="PTHR30327:SF1">
    <property type="entry name" value="UPF0301 PROTEIN YQGE"/>
    <property type="match status" value="1"/>
</dbReference>
<comment type="similarity">
    <text evidence="1 2">Belongs to the UPF0301 (AlgH) family.</text>
</comment>
<dbReference type="Proteomes" id="UP000663720">
    <property type="component" value="Chromosome"/>
</dbReference>
<dbReference type="EMBL" id="CP061799">
    <property type="protein sequence ID" value="QTA79711.1"/>
    <property type="molecule type" value="Genomic_DNA"/>
</dbReference>
<reference evidence="3" key="1">
    <citation type="journal article" date="2021" name="Microb. Physiol.">
        <title>Proteogenomic Insights into the Physiology of Marine, Sulfate-Reducing, Filamentous Desulfonema limicola and Desulfonema magnum.</title>
        <authorList>
            <person name="Schnaars V."/>
            <person name="Wohlbrand L."/>
            <person name="Scheve S."/>
            <person name="Hinrichs C."/>
            <person name="Reinhardt R."/>
            <person name="Rabus R."/>
        </authorList>
    </citation>
    <scope>NUCLEOTIDE SEQUENCE</scope>
    <source>
        <strain evidence="3">5ac10</strain>
    </source>
</reference>
<dbReference type="InterPro" id="IPR003774">
    <property type="entry name" value="AlgH-like"/>
</dbReference>